<dbReference type="AlphaFoldDB" id="E9G9T4"/>
<protein>
    <submittedName>
        <fullName evidence="3">Uncharacterized protein</fullName>
    </submittedName>
</protein>
<dbReference type="HOGENOM" id="CLU_716228_0_0_1"/>
<dbReference type="Proteomes" id="UP000000305">
    <property type="component" value="Unassembled WGS sequence"/>
</dbReference>
<feature type="chain" id="PRO_5003240742" evidence="2">
    <location>
        <begin position="30"/>
        <end position="386"/>
    </location>
</feature>
<feature type="transmembrane region" description="Helical" evidence="1">
    <location>
        <begin position="302"/>
        <end position="320"/>
    </location>
</feature>
<feature type="transmembrane region" description="Helical" evidence="1">
    <location>
        <begin position="217"/>
        <end position="238"/>
    </location>
</feature>
<gene>
    <name evidence="3" type="ORF">DAPPUDRAFT_301626</name>
</gene>
<proteinExistence type="predicted"/>
<sequence>MALLIKIVRHCSLIAVLVLIVIAFGETNGASILVDLKEPKVETATNKTDPITKHGGITEEKLDPRMLVALFILDMVDKNQHMVLIQCLVDPTTGPFIPAIMAVVLLRTLPVLMQKPTTPEHPTDQLMVQLLKVLFTALHTDLDLMAPLLMGQHPMASHLHLLMGQDLMASHLHLLMDRQDLMVSNLHQLMGQDLMALHLHLLMDRQDLTLDRLMATWILPMAVHLMALIRLLTATWVVQPMEQDRLTQDRFMVLLRNTATTWGPIMASLSHPMALVICSALMETTELLDMVPEVMVDTAELAAVMLLISVLLHLPTLLMVERFMDKTTICTTECPTEYTEVPVPIQMVRVTWETGILLVTAIMWHTKFLIHSHCSYLLLMKSKIVG</sequence>
<name>E9G9T4_DAPPU</name>
<keyword evidence="1" id="KW-0472">Membrane</keyword>
<dbReference type="KEGG" id="dpx:DAPPUDRAFT_301626"/>
<evidence type="ECO:0000256" key="2">
    <source>
        <dbReference type="SAM" id="SignalP"/>
    </source>
</evidence>
<evidence type="ECO:0000313" key="4">
    <source>
        <dbReference type="Proteomes" id="UP000000305"/>
    </source>
</evidence>
<dbReference type="InParanoid" id="E9G9T4"/>
<organism evidence="3 4">
    <name type="scientific">Daphnia pulex</name>
    <name type="common">Water flea</name>
    <dbReference type="NCBI Taxonomy" id="6669"/>
    <lineage>
        <taxon>Eukaryota</taxon>
        <taxon>Metazoa</taxon>
        <taxon>Ecdysozoa</taxon>
        <taxon>Arthropoda</taxon>
        <taxon>Crustacea</taxon>
        <taxon>Branchiopoda</taxon>
        <taxon>Diplostraca</taxon>
        <taxon>Cladocera</taxon>
        <taxon>Anomopoda</taxon>
        <taxon>Daphniidae</taxon>
        <taxon>Daphnia</taxon>
    </lineage>
</organism>
<feature type="transmembrane region" description="Helical" evidence="1">
    <location>
        <begin position="259"/>
        <end position="282"/>
    </location>
</feature>
<keyword evidence="1" id="KW-1133">Transmembrane helix</keyword>
<keyword evidence="1" id="KW-0812">Transmembrane</keyword>
<reference evidence="3 4" key="1">
    <citation type="journal article" date="2011" name="Science">
        <title>The ecoresponsive genome of Daphnia pulex.</title>
        <authorList>
            <person name="Colbourne J.K."/>
            <person name="Pfrender M.E."/>
            <person name="Gilbert D."/>
            <person name="Thomas W.K."/>
            <person name="Tucker A."/>
            <person name="Oakley T.H."/>
            <person name="Tokishita S."/>
            <person name="Aerts A."/>
            <person name="Arnold G.J."/>
            <person name="Basu M.K."/>
            <person name="Bauer D.J."/>
            <person name="Caceres C.E."/>
            <person name="Carmel L."/>
            <person name="Casola C."/>
            <person name="Choi J.H."/>
            <person name="Detter J.C."/>
            <person name="Dong Q."/>
            <person name="Dusheyko S."/>
            <person name="Eads B.D."/>
            <person name="Frohlich T."/>
            <person name="Geiler-Samerotte K.A."/>
            <person name="Gerlach D."/>
            <person name="Hatcher P."/>
            <person name="Jogdeo S."/>
            <person name="Krijgsveld J."/>
            <person name="Kriventseva E.V."/>
            <person name="Kultz D."/>
            <person name="Laforsch C."/>
            <person name="Lindquist E."/>
            <person name="Lopez J."/>
            <person name="Manak J.R."/>
            <person name="Muller J."/>
            <person name="Pangilinan J."/>
            <person name="Patwardhan R.P."/>
            <person name="Pitluck S."/>
            <person name="Pritham E.J."/>
            <person name="Rechtsteiner A."/>
            <person name="Rho M."/>
            <person name="Rogozin I.B."/>
            <person name="Sakarya O."/>
            <person name="Salamov A."/>
            <person name="Schaack S."/>
            <person name="Shapiro H."/>
            <person name="Shiga Y."/>
            <person name="Skalitzky C."/>
            <person name="Smith Z."/>
            <person name="Souvorov A."/>
            <person name="Sung W."/>
            <person name="Tang Z."/>
            <person name="Tsuchiya D."/>
            <person name="Tu H."/>
            <person name="Vos H."/>
            <person name="Wang M."/>
            <person name="Wolf Y.I."/>
            <person name="Yamagata H."/>
            <person name="Yamada T."/>
            <person name="Ye Y."/>
            <person name="Shaw J.R."/>
            <person name="Andrews J."/>
            <person name="Crease T.J."/>
            <person name="Tang H."/>
            <person name="Lucas S.M."/>
            <person name="Robertson H.M."/>
            <person name="Bork P."/>
            <person name="Koonin E.V."/>
            <person name="Zdobnov E.M."/>
            <person name="Grigoriev I.V."/>
            <person name="Lynch M."/>
            <person name="Boore J.L."/>
        </authorList>
    </citation>
    <scope>NUCLEOTIDE SEQUENCE [LARGE SCALE GENOMIC DNA]</scope>
</reference>
<feature type="signal peptide" evidence="2">
    <location>
        <begin position="1"/>
        <end position="29"/>
    </location>
</feature>
<keyword evidence="4" id="KW-1185">Reference proteome</keyword>
<dbReference type="OrthoDB" id="6777429at2759"/>
<evidence type="ECO:0000313" key="3">
    <source>
        <dbReference type="EMBL" id="EFX83827.1"/>
    </source>
</evidence>
<accession>E9G9T4</accession>
<evidence type="ECO:0000256" key="1">
    <source>
        <dbReference type="SAM" id="Phobius"/>
    </source>
</evidence>
<keyword evidence="2" id="KW-0732">Signal</keyword>
<dbReference type="EMBL" id="GL732536">
    <property type="protein sequence ID" value="EFX83827.1"/>
    <property type="molecule type" value="Genomic_DNA"/>
</dbReference>